<accession>A0A927F9W0</accession>
<proteinExistence type="predicted"/>
<dbReference type="AlphaFoldDB" id="A0A927F9W0"/>
<dbReference type="RefSeq" id="WP_191618273.1">
    <property type="nucleotide sequence ID" value="NZ_JACYFG010000040.1"/>
</dbReference>
<evidence type="ECO:0000256" key="1">
    <source>
        <dbReference type="SAM" id="Phobius"/>
    </source>
</evidence>
<dbReference type="Proteomes" id="UP000622317">
    <property type="component" value="Unassembled WGS sequence"/>
</dbReference>
<sequence>MNTVNKTQLIEATAATAAVIGLAAVVVPNLGIMAAVVLVGAGLAAMATLETKKRAY</sequence>
<feature type="transmembrane region" description="Helical" evidence="1">
    <location>
        <begin position="32"/>
        <end position="49"/>
    </location>
</feature>
<keyword evidence="1" id="KW-1133">Transmembrane helix</keyword>
<evidence type="ECO:0000313" key="2">
    <source>
        <dbReference type="EMBL" id="MBD5781172.1"/>
    </source>
</evidence>
<name>A0A927F9W0_9BACT</name>
<evidence type="ECO:0000313" key="3">
    <source>
        <dbReference type="Proteomes" id="UP000622317"/>
    </source>
</evidence>
<dbReference type="EMBL" id="JACYFG010000040">
    <property type="protein sequence ID" value="MBD5781172.1"/>
    <property type="molecule type" value="Genomic_DNA"/>
</dbReference>
<keyword evidence="1" id="KW-0472">Membrane</keyword>
<organism evidence="2 3">
    <name type="scientific">Pelagicoccus enzymogenes</name>
    <dbReference type="NCBI Taxonomy" id="2773457"/>
    <lineage>
        <taxon>Bacteria</taxon>
        <taxon>Pseudomonadati</taxon>
        <taxon>Verrucomicrobiota</taxon>
        <taxon>Opitutia</taxon>
        <taxon>Puniceicoccales</taxon>
        <taxon>Pelagicoccaceae</taxon>
        <taxon>Pelagicoccus</taxon>
    </lineage>
</organism>
<gene>
    <name evidence="2" type="ORF">IEN85_16855</name>
</gene>
<keyword evidence="1" id="KW-0812">Transmembrane</keyword>
<keyword evidence="3" id="KW-1185">Reference proteome</keyword>
<comment type="caution">
    <text evidence="2">The sequence shown here is derived from an EMBL/GenBank/DDBJ whole genome shotgun (WGS) entry which is preliminary data.</text>
</comment>
<protein>
    <submittedName>
        <fullName evidence="2">Uncharacterized protein</fullName>
    </submittedName>
</protein>
<reference evidence="2" key="1">
    <citation type="submission" date="2020-09" db="EMBL/GenBank/DDBJ databases">
        <title>Pelagicoccus enzymogenes sp. nov. with an EPS production, isolated from marine sediment.</title>
        <authorList>
            <person name="Feng X."/>
        </authorList>
    </citation>
    <scope>NUCLEOTIDE SEQUENCE</scope>
    <source>
        <strain evidence="2">NFK12</strain>
    </source>
</reference>